<proteinExistence type="predicted"/>
<dbReference type="RefSeq" id="WP_345248287.1">
    <property type="nucleotide sequence ID" value="NZ_BAABHD010000082.1"/>
</dbReference>
<evidence type="ECO:0000256" key="1">
    <source>
        <dbReference type="SAM" id="SignalP"/>
    </source>
</evidence>
<reference evidence="4" key="1">
    <citation type="journal article" date="2019" name="Int. J. Syst. Evol. Microbiol.">
        <title>The Global Catalogue of Microorganisms (GCM) 10K type strain sequencing project: providing services to taxonomists for standard genome sequencing and annotation.</title>
        <authorList>
            <consortium name="The Broad Institute Genomics Platform"/>
            <consortium name="The Broad Institute Genome Sequencing Center for Infectious Disease"/>
            <person name="Wu L."/>
            <person name="Ma J."/>
        </authorList>
    </citation>
    <scope>NUCLEOTIDE SEQUENCE [LARGE SCALE GENOMIC DNA]</scope>
    <source>
        <strain evidence="4">JCM 17927</strain>
    </source>
</reference>
<dbReference type="InterPro" id="IPR037401">
    <property type="entry name" value="SnoaL-like"/>
</dbReference>
<evidence type="ECO:0000313" key="3">
    <source>
        <dbReference type="EMBL" id="GAA4467161.1"/>
    </source>
</evidence>
<organism evidence="3 4">
    <name type="scientific">Nibrella saemangeumensis</name>
    <dbReference type="NCBI Taxonomy" id="1084526"/>
    <lineage>
        <taxon>Bacteria</taxon>
        <taxon>Pseudomonadati</taxon>
        <taxon>Bacteroidota</taxon>
        <taxon>Cytophagia</taxon>
        <taxon>Cytophagales</taxon>
        <taxon>Spirosomataceae</taxon>
        <taxon>Nibrella</taxon>
    </lineage>
</organism>
<gene>
    <name evidence="3" type="ORF">GCM10023189_50280</name>
</gene>
<dbReference type="InterPro" id="IPR032710">
    <property type="entry name" value="NTF2-like_dom_sf"/>
</dbReference>
<dbReference type="SUPFAM" id="SSF54427">
    <property type="entry name" value="NTF2-like"/>
    <property type="match status" value="1"/>
</dbReference>
<dbReference type="Proteomes" id="UP001501175">
    <property type="component" value="Unassembled WGS sequence"/>
</dbReference>
<dbReference type="Pfam" id="PF13577">
    <property type="entry name" value="SnoaL_4"/>
    <property type="match status" value="1"/>
</dbReference>
<feature type="domain" description="SnoaL-like" evidence="2">
    <location>
        <begin position="43"/>
        <end position="158"/>
    </location>
</feature>
<feature type="chain" id="PRO_5045432269" description="SnoaL-like domain-containing protein" evidence="1">
    <location>
        <begin position="21"/>
        <end position="166"/>
    </location>
</feature>
<keyword evidence="1" id="KW-0732">Signal</keyword>
<feature type="signal peptide" evidence="1">
    <location>
        <begin position="1"/>
        <end position="20"/>
    </location>
</feature>
<sequence>MHLPFICLSLWLTMPFIATAQQKETRTTSRTVVTTTTTPAAYKDRDAITALLKRRMTLIHEGQLDALPETTTADAEIRIGSQPRQSLLALINTHRAQAGRLVLSNHQVKRLNLENRNATATETFDYVYTPAGRARETGAGTISNSLIKGDDGRWRITRSQVTHSRN</sequence>
<keyword evidence="4" id="KW-1185">Reference proteome</keyword>
<comment type="caution">
    <text evidence="3">The sequence shown here is derived from an EMBL/GenBank/DDBJ whole genome shotgun (WGS) entry which is preliminary data.</text>
</comment>
<dbReference type="Gene3D" id="3.10.450.50">
    <property type="match status" value="1"/>
</dbReference>
<evidence type="ECO:0000259" key="2">
    <source>
        <dbReference type="Pfam" id="PF13577"/>
    </source>
</evidence>
<accession>A0ABP8NH31</accession>
<dbReference type="EMBL" id="BAABHD010000082">
    <property type="protein sequence ID" value="GAA4467161.1"/>
    <property type="molecule type" value="Genomic_DNA"/>
</dbReference>
<evidence type="ECO:0000313" key="4">
    <source>
        <dbReference type="Proteomes" id="UP001501175"/>
    </source>
</evidence>
<protein>
    <recommendedName>
        <fullName evidence="2">SnoaL-like domain-containing protein</fullName>
    </recommendedName>
</protein>
<name>A0ABP8NH31_9BACT</name>